<evidence type="ECO:0000256" key="3">
    <source>
        <dbReference type="ARBA" id="ARBA00022832"/>
    </source>
</evidence>
<dbReference type="PANTHER" id="PTHR48075">
    <property type="entry name" value="3-HYDROXYACYL-COA DEHYDROGENASE FAMILY PROTEIN"/>
    <property type="match status" value="1"/>
</dbReference>
<feature type="domain" description="3-hydroxyacyl-CoA dehydrogenase C-terminal" evidence="9">
    <location>
        <begin position="203"/>
        <end position="300"/>
    </location>
</feature>
<accession>A0A1N6HN52</accession>
<dbReference type="InterPro" id="IPR036291">
    <property type="entry name" value="NAD(P)-bd_dom_sf"/>
</dbReference>
<name>A0A1N6HN52_9LACT</name>
<dbReference type="EMBL" id="FSRN01000001">
    <property type="protein sequence ID" value="SIO21288.1"/>
    <property type="molecule type" value="Genomic_DNA"/>
</dbReference>
<evidence type="ECO:0000256" key="8">
    <source>
        <dbReference type="ARBA" id="ARBA00049556"/>
    </source>
</evidence>
<dbReference type="GO" id="GO:0006635">
    <property type="term" value="P:fatty acid beta-oxidation"/>
    <property type="evidence" value="ECO:0007669"/>
    <property type="project" value="UniProtKB-UniPathway"/>
</dbReference>
<dbReference type="InterPro" id="IPR029045">
    <property type="entry name" value="ClpP/crotonase-like_dom_sf"/>
</dbReference>
<dbReference type="GO" id="GO:0003857">
    <property type="term" value="F:(3S)-3-hydroxyacyl-CoA dehydrogenase (NAD+) activity"/>
    <property type="evidence" value="ECO:0007669"/>
    <property type="project" value="UniProtKB-EC"/>
</dbReference>
<keyword evidence="5" id="KW-0560">Oxidoreductase</keyword>
<evidence type="ECO:0000259" key="10">
    <source>
        <dbReference type="Pfam" id="PF02737"/>
    </source>
</evidence>
<dbReference type="Gene3D" id="3.40.50.720">
    <property type="entry name" value="NAD(P)-binding Rossmann-like Domain"/>
    <property type="match status" value="1"/>
</dbReference>
<dbReference type="Gene3D" id="3.90.226.10">
    <property type="entry name" value="2-enoyl-CoA Hydratase, Chain A, domain 1"/>
    <property type="match status" value="1"/>
</dbReference>
<dbReference type="InterPro" id="IPR006176">
    <property type="entry name" value="3-OHacyl-CoA_DH_NAD-bd"/>
</dbReference>
<evidence type="ECO:0000313" key="12">
    <source>
        <dbReference type="Proteomes" id="UP000184758"/>
    </source>
</evidence>
<organism evidence="11 12">
    <name type="scientific">Carnobacterium alterfunditum</name>
    <dbReference type="NCBI Taxonomy" id="28230"/>
    <lineage>
        <taxon>Bacteria</taxon>
        <taxon>Bacillati</taxon>
        <taxon>Bacillota</taxon>
        <taxon>Bacilli</taxon>
        <taxon>Lactobacillales</taxon>
        <taxon>Carnobacteriaceae</taxon>
        <taxon>Carnobacterium</taxon>
    </lineage>
</organism>
<evidence type="ECO:0000313" key="11">
    <source>
        <dbReference type="EMBL" id="SIO21288.1"/>
    </source>
</evidence>
<dbReference type="Gene3D" id="1.10.1040.50">
    <property type="match status" value="1"/>
</dbReference>
<evidence type="ECO:0000256" key="4">
    <source>
        <dbReference type="ARBA" id="ARBA00022963"/>
    </source>
</evidence>
<evidence type="ECO:0000256" key="7">
    <source>
        <dbReference type="ARBA" id="ARBA00023098"/>
    </source>
</evidence>
<dbReference type="UniPathway" id="UPA00659"/>
<comment type="similarity">
    <text evidence="2">Belongs to the 3-hydroxyacyl-CoA dehydrogenase family.</text>
</comment>
<feature type="domain" description="3-hydroxyacyl-CoA dehydrogenase NAD binding" evidence="10">
    <location>
        <begin position="18"/>
        <end position="200"/>
    </location>
</feature>
<protein>
    <submittedName>
        <fullName evidence="11">3-hydroxyacyl-CoA dehydrogenase</fullName>
    </submittedName>
</protein>
<dbReference type="PANTHER" id="PTHR48075:SF7">
    <property type="entry name" value="3-HYDROXYACYL-COA DEHYDROGENASE-RELATED"/>
    <property type="match status" value="1"/>
</dbReference>
<dbReference type="AlphaFoldDB" id="A0A1N6HN52"/>
<dbReference type="STRING" id="28230.SAMN05878443_1973"/>
<dbReference type="eggNOG" id="COG1250">
    <property type="taxonomic scope" value="Bacteria"/>
</dbReference>
<dbReference type="Pfam" id="PF02737">
    <property type="entry name" value="3HCDH_N"/>
    <property type="match status" value="1"/>
</dbReference>
<evidence type="ECO:0000256" key="5">
    <source>
        <dbReference type="ARBA" id="ARBA00023002"/>
    </source>
</evidence>
<keyword evidence="3" id="KW-0276">Fatty acid metabolism</keyword>
<dbReference type="GO" id="GO:0070403">
    <property type="term" value="F:NAD+ binding"/>
    <property type="evidence" value="ECO:0007669"/>
    <property type="project" value="InterPro"/>
</dbReference>
<keyword evidence="7" id="KW-0443">Lipid metabolism</keyword>
<comment type="catalytic activity">
    <reaction evidence="8">
        <text>a (3S)-3-hydroxyacyl-CoA + NAD(+) = a 3-oxoacyl-CoA + NADH + H(+)</text>
        <dbReference type="Rhea" id="RHEA:22432"/>
        <dbReference type="ChEBI" id="CHEBI:15378"/>
        <dbReference type="ChEBI" id="CHEBI:57318"/>
        <dbReference type="ChEBI" id="CHEBI:57540"/>
        <dbReference type="ChEBI" id="CHEBI:57945"/>
        <dbReference type="ChEBI" id="CHEBI:90726"/>
        <dbReference type="EC" id="1.1.1.35"/>
    </reaction>
</comment>
<proteinExistence type="inferred from homology"/>
<keyword evidence="4" id="KW-0442">Lipid degradation</keyword>
<reference evidence="12" key="1">
    <citation type="submission" date="2016-11" db="EMBL/GenBank/DDBJ databases">
        <authorList>
            <person name="Varghese N."/>
            <person name="Submissions S."/>
        </authorList>
    </citation>
    <scope>NUCLEOTIDE SEQUENCE [LARGE SCALE GENOMIC DNA]</scope>
    <source>
        <strain evidence="12">313</strain>
    </source>
</reference>
<comment type="pathway">
    <text evidence="1">Lipid metabolism; fatty acid beta-oxidation.</text>
</comment>
<keyword evidence="12" id="KW-1185">Reference proteome</keyword>
<dbReference type="Proteomes" id="UP000184758">
    <property type="component" value="Unassembled WGS sequence"/>
</dbReference>
<evidence type="ECO:0000256" key="1">
    <source>
        <dbReference type="ARBA" id="ARBA00005005"/>
    </source>
</evidence>
<dbReference type="SUPFAM" id="SSF52096">
    <property type="entry name" value="ClpP/crotonase"/>
    <property type="match status" value="1"/>
</dbReference>
<gene>
    <name evidence="11" type="ORF">SAMN05878443_1973</name>
</gene>
<keyword evidence="6" id="KW-0520">NAD</keyword>
<dbReference type="Pfam" id="PF00725">
    <property type="entry name" value="3HCDH"/>
    <property type="match status" value="1"/>
</dbReference>
<dbReference type="InterPro" id="IPR001753">
    <property type="entry name" value="Enoyl-CoA_hydra/iso"/>
</dbReference>
<evidence type="ECO:0000256" key="2">
    <source>
        <dbReference type="ARBA" id="ARBA00009463"/>
    </source>
</evidence>
<dbReference type="InterPro" id="IPR006108">
    <property type="entry name" value="3HC_DH_C"/>
</dbReference>
<evidence type="ECO:0000256" key="6">
    <source>
        <dbReference type="ARBA" id="ARBA00023027"/>
    </source>
</evidence>
<dbReference type="InterPro" id="IPR008927">
    <property type="entry name" value="6-PGluconate_DH-like_C_sf"/>
</dbReference>
<dbReference type="SUPFAM" id="SSF51735">
    <property type="entry name" value="NAD(P)-binding Rossmann-fold domains"/>
    <property type="match status" value="1"/>
</dbReference>
<sequence>MPMSLTLVFGGIEMNIKKATVLGAGTMGAQIAALLVNAGLKVKLLDIVLDKEDKNKLSKGAYDRITHPKKSMLYNADWNKNLTYGNFEDDLKAGDDSDIFIEAVTEKLAIKHDLWLKVAAIARKDAILASNTSSIPIGAIAKPLPEEAKARFVGVHFFNPPRYMKLVEIIPHEATNPVVTEDLKTFVSTVLGKGAVDANDVSGFVANRIGTYSASDTAYRAEQLGLSITEVDAITGKIIGRPKTGTFRLLDMVGIDIGYFVTKTMMSNPEETEYFKMPKLVEKMVALGNLGDKTKQGFYKKDGRKRLVFDVKTETYVEPKPVELAILKEFSRDLTKNLTTIFESEDEVGIFLWETLRNLMYYSAINVPKATNEYINIDRAMVWGYNWSVGPFQLWDMMGLDKVKARMEKELGELPEWIKERSEPFYQEGQSISPASKPEDFAHKQVWKKEDSELFATQDNFLMLAMRTPNNTITVGFEADIVKAVDVLEKEDYKGLLLYSDGPNFSVGANLYYMKMAIDQELVDTETRKGSELFHEAVRRMKFASKPIVTAAKGRALGGGAELVMASPYVVAAAETYIGLVEAGVGLIPGGGGLAELADRVYRQDVSRADKIRQLADILTQVSTGHVTMSAYEAQQIGFLKETDMIIQNEELVFEAALQTLRLKAAYNYIPNNLVEYEVLGTNFKAIAAAQVDAMVDGHFASKYDGVVTSAIADVLAGGNVPLGTKVNQKWLQKLSEDNFVKLSKNEKTYERIVHMLEKKKPLRN</sequence>
<dbReference type="CDD" id="cd06558">
    <property type="entry name" value="crotonase-like"/>
    <property type="match status" value="1"/>
</dbReference>
<dbReference type="SUPFAM" id="SSF48179">
    <property type="entry name" value="6-phosphogluconate dehydrogenase C-terminal domain-like"/>
    <property type="match status" value="2"/>
</dbReference>
<dbReference type="eggNOG" id="COG1024">
    <property type="taxonomic scope" value="Bacteria"/>
</dbReference>
<evidence type="ECO:0000259" key="9">
    <source>
        <dbReference type="Pfam" id="PF00725"/>
    </source>
</evidence>
<dbReference type="Pfam" id="PF00378">
    <property type="entry name" value="ECH_1"/>
    <property type="match status" value="1"/>
</dbReference>